<dbReference type="Proteomes" id="UP000179164">
    <property type="component" value="Unassembled WGS sequence"/>
</dbReference>
<dbReference type="InterPro" id="IPR001351">
    <property type="entry name" value="Ribosomal_uS3_C"/>
</dbReference>
<keyword evidence="5 8" id="KW-0687">Ribonucleoprotein</keyword>
<dbReference type="InterPro" id="IPR057258">
    <property type="entry name" value="Ribosomal_uS3"/>
</dbReference>
<accession>A0A1G2B5X0</accession>
<reference evidence="11 12" key="1">
    <citation type="journal article" date="2016" name="Nat. Commun.">
        <title>Thousands of microbial genomes shed light on interconnected biogeochemical processes in an aquifer system.</title>
        <authorList>
            <person name="Anantharaman K."/>
            <person name="Brown C.T."/>
            <person name="Hug L.A."/>
            <person name="Sharon I."/>
            <person name="Castelle C.J."/>
            <person name="Probst A.J."/>
            <person name="Thomas B.C."/>
            <person name="Singh A."/>
            <person name="Wilkins M.J."/>
            <person name="Karaoz U."/>
            <person name="Brodie E.L."/>
            <person name="Williams K.H."/>
            <person name="Hubbard S.S."/>
            <person name="Banfield J.F."/>
        </authorList>
    </citation>
    <scope>NUCLEOTIDE SEQUENCE [LARGE SCALE GENOMIC DNA]</scope>
</reference>
<dbReference type="GO" id="GO:0022627">
    <property type="term" value="C:cytosolic small ribosomal subunit"/>
    <property type="evidence" value="ECO:0007669"/>
    <property type="project" value="TreeGrafter"/>
</dbReference>
<dbReference type="Pfam" id="PF00189">
    <property type="entry name" value="Ribosomal_S3_C"/>
    <property type="match status" value="1"/>
</dbReference>
<dbReference type="STRING" id="1798543.A2898_00195"/>
<dbReference type="SMART" id="SM00322">
    <property type="entry name" value="KH"/>
    <property type="match status" value="1"/>
</dbReference>
<evidence type="ECO:0000313" key="12">
    <source>
        <dbReference type="Proteomes" id="UP000179164"/>
    </source>
</evidence>
<gene>
    <name evidence="8" type="primary">rpsC</name>
    <name evidence="11" type="ORF">A2898_00195</name>
</gene>
<evidence type="ECO:0000256" key="6">
    <source>
        <dbReference type="ARBA" id="ARBA00024998"/>
    </source>
</evidence>
<dbReference type="InterPro" id="IPR004087">
    <property type="entry name" value="KH_dom"/>
</dbReference>
<sequence length="222" mass="24912">MGQKVHPKIFRMGITQQWQSKWFAKKQYAQFLEQDLQIRRIIKDKFKDAGVASVDIERSGTTVTIMIHTSRPGVVIGRGGAGVEELRTTVAKKFFDKKQNVRITIEEVAQPLLNAQIVCQNMIEQIEKRIPFRRVLKTAVDQARRAGAKGVKSMVAGRLGGAEIARTEKLTWGSLPLHTLRADIEYARGTAQTTYGTIGVKVWVYKGEVFSKGELRTPDTKA</sequence>
<dbReference type="Pfam" id="PF07650">
    <property type="entry name" value="KH_2"/>
    <property type="match status" value="1"/>
</dbReference>
<dbReference type="CDD" id="cd02412">
    <property type="entry name" value="KH-II_30S_S3"/>
    <property type="match status" value="1"/>
</dbReference>
<dbReference type="PROSITE" id="PS50823">
    <property type="entry name" value="KH_TYPE_2"/>
    <property type="match status" value="1"/>
</dbReference>
<comment type="caution">
    <text evidence="11">The sequence shown here is derived from an EMBL/GenBank/DDBJ whole genome shotgun (WGS) entry which is preliminary data.</text>
</comment>
<dbReference type="InterPro" id="IPR018280">
    <property type="entry name" value="Ribosomal_uS3_CS"/>
</dbReference>
<evidence type="ECO:0000256" key="5">
    <source>
        <dbReference type="ARBA" id="ARBA00023274"/>
    </source>
</evidence>
<dbReference type="EMBL" id="MHKE01000008">
    <property type="protein sequence ID" value="OGY84375.1"/>
    <property type="molecule type" value="Genomic_DNA"/>
</dbReference>
<dbReference type="Gene3D" id="3.30.300.20">
    <property type="match status" value="1"/>
</dbReference>
<evidence type="ECO:0000256" key="3">
    <source>
        <dbReference type="ARBA" id="ARBA00022884"/>
    </source>
</evidence>
<dbReference type="HAMAP" id="MF_01309_B">
    <property type="entry name" value="Ribosomal_uS3_B"/>
    <property type="match status" value="1"/>
</dbReference>
<evidence type="ECO:0000259" key="10">
    <source>
        <dbReference type="PROSITE" id="PS50823"/>
    </source>
</evidence>
<dbReference type="InterPro" id="IPR004044">
    <property type="entry name" value="KH_dom_type_2"/>
</dbReference>
<dbReference type="PANTHER" id="PTHR11760">
    <property type="entry name" value="30S/40S RIBOSOMAL PROTEIN S3"/>
    <property type="match status" value="1"/>
</dbReference>
<protein>
    <recommendedName>
        <fullName evidence="7 8">Small ribosomal subunit protein uS3</fullName>
    </recommendedName>
</protein>
<evidence type="ECO:0000256" key="9">
    <source>
        <dbReference type="RuleBase" id="RU003624"/>
    </source>
</evidence>
<keyword evidence="2 8" id="KW-0699">rRNA-binding</keyword>
<keyword evidence="4 8" id="KW-0689">Ribosomal protein</keyword>
<dbReference type="PANTHER" id="PTHR11760:SF19">
    <property type="entry name" value="SMALL RIBOSOMAL SUBUNIT PROTEIN US3C"/>
    <property type="match status" value="1"/>
</dbReference>
<dbReference type="SUPFAM" id="SSF54814">
    <property type="entry name" value="Prokaryotic type KH domain (KH-domain type II)"/>
    <property type="match status" value="1"/>
</dbReference>
<proteinExistence type="inferred from homology"/>
<dbReference type="GO" id="GO:0006412">
    <property type="term" value="P:translation"/>
    <property type="evidence" value="ECO:0007669"/>
    <property type="project" value="UniProtKB-UniRule"/>
</dbReference>
<dbReference type="PROSITE" id="PS00548">
    <property type="entry name" value="RIBOSOMAL_S3"/>
    <property type="match status" value="1"/>
</dbReference>
<keyword evidence="3 8" id="KW-0694">RNA-binding</keyword>
<dbReference type="GO" id="GO:0019843">
    <property type="term" value="F:rRNA binding"/>
    <property type="evidence" value="ECO:0007669"/>
    <property type="project" value="UniProtKB-UniRule"/>
</dbReference>
<comment type="similarity">
    <text evidence="1 8 9">Belongs to the universal ribosomal protein uS3 family.</text>
</comment>
<evidence type="ECO:0000256" key="1">
    <source>
        <dbReference type="ARBA" id="ARBA00010761"/>
    </source>
</evidence>
<organism evidence="11 12">
    <name type="scientific">Candidatus Kerfeldbacteria bacterium RIFCSPLOWO2_01_FULL_48_11</name>
    <dbReference type="NCBI Taxonomy" id="1798543"/>
    <lineage>
        <taxon>Bacteria</taxon>
        <taxon>Candidatus Kerfeldiibacteriota</taxon>
    </lineage>
</organism>
<comment type="subunit">
    <text evidence="8">Part of the 30S ribosomal subunit. Forms a tight complex with proteins S10 and S14.</text>
</comment>
<dbReference type="GO" id="GO:0003735">
    <property type="term" value="F:structural constituent of ribosome"/>
    <property type="evidence" value="ECO:0007669"/>
    <property type="project" value="InterPro"/>
</dbReference>
<evidence type="ECO:0000256" key="2">
    <source>
        <dbReference type="ARBA" id="ARBA00022730"/>
    </source>
</evidence>
<dbReference type="InterPro" id="IPR009019">
    <property type="entry name" value="KH_sf_prok-type"/>
</dbReference>
<name>A0A1G2B5X0_9BACT</name>
<dbReference type="InterPro" id="IPR036419">
    <property type="entry name" value="Ribosomal_S3_C_sf"/>
</dbReference>
<evidence type="ECO:0000256" key="7">
    <source>
        <dbReference type="ARBA" id="ARBA00035257"/>
    </source>
</evidence>
<evidence type="ECO:0000256" key="8">
    <source>
        <dbReference type="HAMAP-Rule" id="MF_01309"/>
    </source>
</evidence>
<dbReference type="GO" id="GO:0003729">
    <property type="term" value="F:mRNA binding"/>
    <property type="evidence" value="ECO:0007669"/>
    <property type="project" value="UniProtKB-UniRule"/>
</dbReference>
<dbReference type="AlphaFoldDB" id="A0A1G2B5X0"/>
<dbReference type="PROSITE" id="PS50084">
    <property type="entry name" value="KH_TYPE_1"/>
    <property type="match status" value="1"/>
</dbReference>
<dbReference type="SUPFAM" id="SSF54821">
    <property type="entry name" value="Ribosomal protein S3 C-terminal domain"/>
    <property type="match status" value="1"/>
</dbReference>
<evidence type="ECO:0000256" key="4">
    <source>
        <dbReference type="ARBA" id="ARBA00022980"/>
    </source>
</evidence>
<evidence type="ECO:0000313" key="11">
    <source>
        <dbReference type="EMBL" id="OGY84375.1"/>
    </source>
</evidence>
<feature type="domain" description="KH type-2" evidence="10">
    <location>
        <begin position="38"/>
        <end position="109"/>
    </location>
</feature>
<dbReference type="InterPro" id="IPR005704">
    <property type="entry name" value="Ribosomal_uS3_bac-typ"/>
</dbReference>
<dbReference type="NCBIfam" id="TIGR01009">
    <property type="entry name" value="rpsC_bact"/>
    <property type="match status" value="1"/>
</dbReference>
<dbReference type="Gene3D" id="3.30.1140.32">
    <property type="entry name" value="Ribosomal protein S3, C-terminal domain"/>
    <property type="match status" value="1"/>
</dbReference>
<dbReference type="InterPro" id="IPR015946">
    <property type="entry name" value="KH_dom-like_a/b"/>
</dbReference>
<dbReference type="FunFam" id="3.30.300.20:FF:000001">
    <property type="entry name" value="30S ribosomal protein S3"/>
    <property type="match status" value="1"/>
</dbReference>
<comment type="function">
    <text evidence="6 8">Binds the lower part of the 30S subunit head. Binds mRNA in the 70S ribosome, positioning it for translation.</text>
</comment>